<keyword evidence="9" id="KW-0739">Sodium transport</keyword>
<evidence type="ECO:0000256" key="7">
    <source>
        <dbReference type="ARBA" id="ARBA00023065"/>
    </source>
</evidence>
<dbReference type="InterPro" id="IPR006153">
    <property type="entry name" value="Cation/H_exchanger_TM"/>
</dbReference>
<dbReference type="GO" id="GO:0015297">
    <property type="term" value="F:antiporter activity"/>
    <property type="evidence" value="ECO:0007669"/>
    <property type="project" value="UniProtKB-KW"/>
</dbReference>
<dbReference type="InterPro" id="IPR038770">
    <property type="entry name" value="Na+/solute_symporter_sf"/>
</dbReference>
<sequence length="699" mass="74767">MVTPSSPTSFLPYHEPGIVTILIQTSLLLVLNIVNTVFDQLIFCGLLGQVFIGVAWGTPGAKWVSVETEHVIVQLGYLGLILLVYEGGLDTNFRSLKANLFLSTAVAITGIGFPMGLSFVLQSLSNATPLQAFAAGAAFCSTSLGTTFTILSTSGLSSTRLGTVLSSAAMMDDVVGLVMVQVISNLGQSKDSFSAFTVARPLAVSMGLAVAVPLICRLVALPLTGLLNGIRESSPGGMVNRFCRGTHTAFIIHTLILLGLVTGATYAGTSNLFAAYLAGASVSWWDSEVPHVEGVVKSLTLSASQQDNSVTAATTSDSSAQVQVARTSERTEVVTSYIIHHSVASTGTEVFYTYYKTALQRLLKPFFFASIGFAIPIRDMFKAPVVWRGIVYTFLMLFAKSITGVWLIRLDVLWPKFQTPKVLRSILRVPALCVGRMSVSRKGSKEKEKAQLNVVAGEEGTELSQKAEGKNLNDTPPQAQPTNQSPQTSTIPPSQPTTTPKINKPLSLYPAAMLGTAMTARGEIGFLIASLAETTGLFSPSGEPSSQSSEIYLVATWAILLCTVIGPLGIGTLVKRVRRLQGRGGREGVWVGIHWEFGAWVESLDRSFGDESKYRRPPCVKERVELKDKFLVACLPDGTSEFSSEALIYTAVASSVDGAAVRPDDASDPSVNAPARKEFSIDENGKGQRLDAVISPNHL</sequence>
<evidence type="ECO:0000313" key="14">
    <source>
        <dbReference type="Proteomes" id="UP000785200"/>
    </source>
</evidence>
<keyword evidence="4 11" id="KW-0812">Transmembrane</keyword>
<feature type="transmembrane region" description="Helical" evidence="11">
    <location>
        <begin position="100"/>
        <end position="120"/>
    </location>
</feature>
<comment type="subcellular location">
    <subcellularLocation>
        <location evidence="1">Membrane</location>
        <topology evidence="1">Multi-pass membrane protein</topology>
    </subcellularLocation>
</comment>
<evidence type="ECO:0000256" key="11">
    <source>
        <dbReference type="SAM" id="Phobius"/>
    </source>
</evidence>
<keyword evidence="5 11" id="KW-1133">Transmembrane helix</keyword>
<protein>
    <recommendedName>
        <fullName evidence="12">Cation/H+ exchanger transmembrane domain-containing protein</fullName>
    </recommendedName>
</protein>
<dbReference type="GO" id="GO:0016020">
    <property type="term" value="C:membrane"/>
    <property type="evidence" value="ECO:0007669"/>
    <property type="project" value="UniProtKB-SubCell"/>
</dbReference>
<evidence type="ECO:0000313" key="13">
    <source>
        <dbReference type="EMBL" id="KAG0647508.1"/>
    </source>
</evidence>
<evidence type="ECO:0000256" key="3">
    <source>
        <dbReference type="ARBA" id="ARBA00022449"/>
    </source>
</evidence>
<dbReference type="PANTHER" id="PTHR43562">
    <property type="entry name" value="NAPA-TYPE SODIUM/HYDROGEN ANTIPORTER"/>
    <property type="match status" value="1"/>
</dbReference>
<feature type="transmembrane region" description="Helical" evidence="11">
    <location>
        <begin position="71"/>
        <end position="88"/>
    </location>
</feature>
<evidence type="ECO:0000256" key="4">
    <source>
        <dbReference type="ARBA" id="ARBA00022692"/>
    </source>
</evidence>
<evidence type="ECO:0000259" key="12">
    <source>
        <dbReference type="Pfam" id="PF00999"/>
    </source>
</evidence>
<feature type="transmembrane region" description="Helical" evidence="11">
    <location>
        <begin position="389"/>
        <end position="410"/>
    </location>
</feature>
<proteinExistence type="predicted"/>
<dbReference type="PANTHER" id="PTHR43562:SF3">
    <property type="entry name" value="SODIUM ION_PROTON EXCHANGER (EUROFUNG)"/>
    <property type="match status" value="1"/>
</dbReference>
<dbReference type="OrthoDB" id="1288932at2759"/>
<feature type="transmembrane region" description="Helical" evidence="11">
    <location>
        <begin position="203"/>
        <end position="227"/>
    </location>
</feature>
<keyword evidence="6" id="KW-0915">Sodium</keyword>
<evidence type="ECO:0000256" key="5">
    <source>
        <dbReference type="ARBA" id="ARBA00022989"/>
    </source>
</evidence>
<dbReference type="GO" id="GO:0006814">
    <property type="term" value="P:sodium ion transport"/>
    <property type="evidence" value="ECO:0007669"/>
    <property type="project" value="UniProtKB-KW"/>
</dbReference>
<feature type="region of interest" description="Disordered" evidence="10">
    <location>
        <begin position="444"/>
        <end position="504"/>
    </location>
</feature>
<keyword evidence="3" id="KW-0050">Antiport</keyword>
<evidence type="ECO:0000256" key="6">
    <source>
        <dbReference type="ARBA" id="ARBA00023053"/>
    </source>
</evidence>
<organism evidence="13 14">
    <name type="scientific">Hyphodiscus hymeniophilus</name>
    <dbReference type="NCBI Taxonomy" id="353542"/>
    <lineage>
        <taxon>Eukaryota</taxon>
        <taxon>Fungi</taxon>
        <taxon>Dikarya</taxon>
        <taxon>Ascomycota</taxon>
        <taxon>Pezizomycotina</taxon>
        <taxon>Leotiomycetes</taxon>
        <taxon>Helotiales</taxon>
        <taxon>Hyphodiscaceae</taxon>
        <taxon>Hyphodiscus</taxon>
    </lineage>
</organism>
<feature type="domain" description="Cation/H+ exchanger transmembrane" evidence="12">
    <location>
        <begin position="38"/>
        <end position="287"/>
    </location>
</feature>
<feature type="transmembrane region" description="Helical" evidence="11">
    <location>
        <begin position="16"/>
        <end position="34"/>
    </location>
</feature>
<evidence type="ECO:0000256" key="1">
    <source>
        <dbReference type="ARBA" id="ARBA00004141"/>
    </source>
</evidence>
<evidence type="ECO:0000256" key="10">
    <source>
        <dbReference type="SAM" id="MobiDB-lite"/>
    </source>
</evidence>
<keyword evidence="8 11" id="KW-0472">Membrane</keyword>
<reference evidence="13" key="1">
    <citation type="submission" date="2019-07" db="EMBL/GenBank/DDBJ databases">
        <title>Hyphodiscus hymeniophilus genome sequencing and assembly.</title>
        <authorList>
            <person name="Kramer G."/>
            <person name="Nodwell J."/>
        </authorList>
    </citation>
    <scope>NUCLEOTIDE SEQUENCE</scope>
    <source>
        <strain evidence="13">ATCC 34498</strain>
    </source>
</reference>
<keyword evidence="14" id="KW-1185">Reference proteome</keyword>
<feature type="transmembrane region" description="Helical" evidence="11">
    <location>
        <begin position="551"/>
        <end position="574"/>
    </location>
</feature>
<comment type="caution">
    <text evidence="13">The sequence shown here is derived from an EMBL/GenBank/DDBJ whole genome shotgun (WGS) entry which is preliminary data.</text>
</comment>
<dbReference type="Pfam" id="PF00999">
    <property type="entry name" value="Na_H_Exchanger"/>
    <property type="match status" value="1"/>
</dbReference>
<keyword evidence="7" id="KW-0406">Ion transport</keyword>
<dbReference type="AlphaFoldDB" id="A0A9P6VGT6"/>
<feature type="transmembrane region" description="Helical" evidence="11">
    <location>
        <begin position="132"/>
        <end position="151"/>
    </location>
</feature>
<gene>
    <name evidence="13" type="ORF">D0Z07_6696</name>
</gene>
<dbReference type="Proteomes" id="UP000785200">
    <property type="component" value="Unassembled WGS sequence"/>
</dbReference>
<dbReference type="Gene3D" id="1.20.1530.20">
    <property type="match status" value="2"/>
</dbReference>
<evidence type="ECO:0000256" key="2">
    <source>
        <dbReference type="ARBA" id="ARBA00022448"/>
    </source>
</evidence>
<feature type="transmembrane region" description="Helical" evidence="11">
    <location>
        <begin position="41"/>
        <end position="59"/>
    </location>
</feature>
<keyword evidence="2" id="KW-0813">Transport</keyword>
<evidence type="ECO:0000256" key="9">
    <source>
        <dbReference type="ARBA" id="ARBA00023201"/>
    </source>
</evidence>
<accession>A0A9P6VGT6</accession>
<feature type="transmembrane region" description="Helical" evidence="11">
    <location>
        <begin position="163"/>
        <end position="183"/>
    </location>
</feature>
<dbReference type="GO" id="GO:1902600">
    <property type="term" value="P:proton transmembrane transport"/>
    <property type="evidence" value="ECO:0007669"/>
    <property type="project" value="InterPro"/>
</dbReference>
<feature type="transmembrane region" description="Helical" evidence="11">
    <location>
        <begin position="508"/>
        <end position="531"/>
    </location>
</feature>
<evidence type="ECO:0000256" key="8">
    <source>
        <dbReference type="ARBA" id="ARBA00023136"/>
    </source>
</evidence>
<feature type="transmembrane region" description="Helical" evidence="11">
    <location>
        <begin position="248"/>
        <end position="267"/>
    </location>
</feature>
<dbReference type="EMBL" id="VNKQ01000012">
    <property type="protein sequence ID" value="KAG0647508.1"/>
    <property type="molecule type" value="Genomic_DNA"/>
</dbReference>
<feature type="compositionally biased region" description="Low complexity" evidence="10">
    <location>
        <begin position="475"/>
        <end position="500"/>
    </location>
</feature>
<name>A0A9P6VGT6_9HELO</name>